<name>A0ABT1I6A8_9PSEU</name>
<gene>
    <name evidence="1" type="ORF">LV75_000629</name>
</gene>
<dbReference type="Proteomes" id="UP001205185">
    <property type="component" value="Unassembled WGS sequence"/>
</dbReference>
<protein>
    <submittedName>
        <fullName evidence="1">Uncharacterized protein</fullName>
    </submittedName>
</protein>
<proteinExistence type="predicted"/>
<dbReference type="RefSeq" id="WP_253885084.1">
    <property type="nucleotide sequence ID" value="NZ_BAAAVB010000006.1"/>
</dbReference>
<reference evidence="1 2" key="1">
    <citation type="submission" date="2022-06" db="EMBL/GenBank/DDBJ databases">
        <title>Genomic Encyclopedia of Archaeal and Bacterial Type Strains, Phase II (KMG-II): from individual species to whole genera.</title>
        <authorList>
            <person name="Goeker M."/>
        </authorList>
    </citation>
    <scope>NUCLEOTIDE SEQUENCE [LARGE SCALE GENOMIC DNA]</scope>
    <source>
        <strain evidence="1 2">DSM 44255</strain>
    </source>
</reference>
<organism evidence="1 2">
    <name type="scientific">Actinokineospora diospyrosa</name>
    <dbReference type="NCBI Taxonomy" id="103728"/>
    <lineage>
        <taxon>Bacteria</taxon>
        <taxon>Bacillati</taxon>
        <taxon>Actinomycetota</taxon>
        <taxon>Actinomycetes</taxon>
        <taxon>Pseudonocardiales</taxon>
        <taxon>Pseudonocardiaceae</taxon>
        <taxon>Actinokineospora</taxon>
    </lineage>
</organism>
<keyword evidence="2" id="KW-1185">Reference proteome</keyword>
<comment type="caution">
    <text evidence="1">The sequence shown here is derived from an EMBL/GenBank/DDBJ whole genome shotgun (WGS) entry which is preliminary data.</text>
</comment>
<sequence length="47" mass="5234">MRYTKGDLAVRLIDFAAGVTLLRRRATGEARSDETIVLVADWPTDRG</sequence>
<accession>A0ABT1I6A8</accession>
<evidence type="ECO:0000313" key="1">
    <source>
        <dbReference type="EMBL" id="MCP2268143.1"/>
    </source>
</evidence>
<evidence type="ECO:0000313" key="2">
    <source>
        <dbReference type="Proteomes" id="UP001205185"/>
    </source>
</evidence>
<dbReference type="EMBL" id="JAMTCO010000002">
    <property type="protein sequence ID" value="MCP2268143.1"/>
    <property type="molecule type" value="Genomic_DNA"/>
</dbReference>